<feature type="compositionally biased region" description="Low complexity" evidence="1">
    <location>
        <begin position="208"/>
        <end position="221"/>
    </location>
</feature>
<name>A0AAV7PQW4_PLEWA</name>
<feature type="compositionally biased region" description="Basic and acidic residues" evidence="1">
    <location>
        <begin position="253"/>
        <end position="264"/>
    </location>
</feature>
<reference evidence="2" key="1">
    <citation type="journal article" date="2022" name="bioRxiv">
        <title>Sequencing and chromosome-scale assembly of the giantPleurodeles waltlgenome.</title>
        <authorList>
            <person name="Brown T."/>
            <person name="Elewa A."/>
            <person name="Iarovenko S."/>
            <person name="Subramanian E."/>
            <person name="Araus A.J."/>
            <person name="Petzold A."/>
            <person name="Susuki M."/>
            <person name="Suzuki K.-i.T."/>
            <person name="Hayashi T."/>
            <person name="Toyoda A."/>
            <person name="Oliveira C."/>
            <person name="Osipova E."/>
            <person name="Leigh N.D."/>
            <person name="Simon A."/>
            <person name="Yun M.H."/>
        </authorList>
    </citation>
    <scope>NUCLEOTIDE SEQUENCE</scope>
    <source>
        <strain evidence="2">20211129_DDA</strain>
        <tissue evidence="2">Liver</tissue>
    </source>
</reference>
<organism evidence="2 3">
    <name type="scientific">Pleurodeles waltl</name>
    <name type="common">Iberian ribbed newt</name>
    <dbReference type="NCBI Taxonomy" id="8319"/>
    <lineage>
        <taxon>Eukaryota</taxon>
        <taxon>Metazoa</taxon>
        <taxon>Chordata</taxon>
        <taxon>Craniata</taxon>
        <taxon>Vertebrata</taxon>
        <taxon>Euteleostomi</taxon>
        <taxon>Amphibia</taxon>
        <taxon>Batrachia</taxon>
        <taxon>Caudata</taxon>
        <taxon>Salamandroidea</taxon>
        <taxon>Salamandridae</taxon>
        <taxon>Pleurodelinae</taxon>
        <taxon>Pleurodeles</taxon>
    </lineage>
</organism>
<protein>
    <submittedName>
        <fullName evidence="2">Uncharacterized protein</fullName>
    </submittedName>
</protein>
<dbReference type="EMBL" id="JANPWB010000011">
    <property type="protein sequence ID" value="KAJ1129806.1"/>
    <property type="molecule type" value="Genomic_DNA"/>
</dbReference>
<gene>
    <name evidence="2" type="ORF">NDU88_008171</name>
</gene>
<sequence length="271" mass="28727">MALFRIPDPAGKLPSSAGSRWTQDRVSTPPEPHLWPQPWRSRHLRLLPTRSRPPAVFGSTSGGADLYFIPGSGGAVLREAPGLGKSTEADPGPIQAQVSTLLRPFFAACSSGGAAYPGGAASPSPTPAREESFMWTHLSEPGDLLFDQSSRPPSTRGPHPTFQQAARLPILTPSAGPWWTPGECNVDLLLAACKVTAKGPGTPSPVKSCRSTSKPSSAASATIPRRGKETPEERDGEEEPTPSRRPTAEAEETNLHEAKVERSKSPKPPPA</sequence>
<feature type="region of interest" description="Disordered" evidence="1">
    <location>
        <begin position="198"/>
        <end position="271"/>
    </location>
</feature>
<proteinExistence type="predicted"/>
<evidence type="ECO:0000256" key="1">
    <source>
        <dbReference type="SAM" id="MobiDB-lite"/>
    </source>
</evidence>
<keyword evidence="3" id="KW-1185">Reference proteome</keyword>
<feature type="region of interest" description="Disordered" evidence="1">
    <location>
        <begin position="142"/>
        <end position="163"/>
    </location>
</feature>
<feature type="region of interest" description="Disordered" evidence="1">
    <location>
        <begin position="1"/>
        <end position="37"/>
    </location>
</feature>
<accession>A0AAV7PQW4</accession>
<dbReference type="Proteomes" id="UP001066276">
    <property type="component" value="Chromosome 7"/>
</dbReference>
<evidence type="ECO:0000313" key="2">
    <source>
        <dbReference type="EMBL" id="KAJ1129806.1"/>
    </source>
</evidence>
<feature type="compositionally biased region" description="Polar residues" evidence="1">
    <location>
        <begin position="16"/>
        <end position="26"/>
    </location>
</feature>
<evidence type="ECO:0000313" key="3">
    <source>
        <dbReference type="Proteomes" id="UP001066276"/>
    </source>
</evidence>
<dbReference type="AlphaFoldDB" id="A0AAV7PQW4"/>
<comment type="caution">
    <text evidence="2">The sequence shown here is derived from an EMBL/GenBank/DDBJ whole genome shotgun (WGS) entry which is preliminary data.</text>
</comment>